<evidence type="ECO:0000256" key="7">
    <source>
        <dbReference type="ARBA" id="ARBA00022989"/>
    </source>
</evidence>
<evidence type="ECO:0000256" key="3">
    <source>
        <dbReference type="ARBA" id="ARBA00022448"/>
    </source>
</evidence>
<evidence type="ECO:0000256" key="10">
    <source>
        <dbReference type="SAM" id="Phobius"/>
    </source>
</evidence>
<evidence type="ECO:0000256" key="5">
    <source>
        <dbReference type="ARBA" id="ARBA00022856"/>
    </source>
</evidence>
<evidence type="ECO:0000256" key="9">
    <source>
        <dbReference type="SAM" id="MobiDB-lite"/>
    </source>
</evidence>
<dbReference type="Pfam" id="PF03169">
    <property type="entry name" value="OPT"/>
    <property type="match status" value="1"/>
</dbReference>
<reference evidence="11" key="1">
    <citation type="submission" date="2019-10" db="EMBL/GenBank/DDBJ databases">
        <authorList>
            <consortium name="DOE Joint Genome Institute"/>
            <person name="Kuo A."/>
            <person name="Miyauchi S."/>
            <person name="Kiss E."/>
            <person name="Drula E."/>
            <person name="Kohler A."/>
            <person name="Sanchez-Garcia M."/>
            <person name="Andreopoulos B."/>
            <person name="Barry K.W."/>
            <person name="Bonito G."/>
            <person name="Buee M."/>
            <person name="Carver A."/>
            <person name="Chen C."/>
            <person name="Cichocki N."/>
            <person name="Clum A."/>
            <person name="Culley D."/>
            <person name="Crous P.W."/>
            <person name="Fauchery L."/>
            <person name="Girlanda M."/>
            <person name="Hayes R."/>
            <person name="Keri Z."/>
            <person name="LaButti K."/>
            <person name="Lipzen A."/>
            <person name="Lombard V."/>
            <person name="Magnuson J."/>
            <person name="Maillard F."/>
            <person name="Morin E."/>
            <person name="Murat C."/>
            <person name="Nolan M."/>
            <person name="Ohm R."/>
            <person name="Pangilinan J."/>
            <person name="Pereira M."/>
            <person name="Perotto S."/>
            <person name="Peter M."/>
            <person name="Riley R."/>
            <person name="Sitrit Y."/>
            <person name="Stielow B."/>
            <person name="Szollosi G."/>
            <person name="Zifcakova L."/>
            <person name="Stursova M."/>
            <person name="Spatafora J.W."/>
            <person name="Tedersoo L."/>
            <person name="Vaario L.-M."/>
            <person name="Yamada A."/>
            <person name="Yan M."/>
            <person name="Wang P."/>
            <person name="Xu J."/>
            <person name="Bruns T."/>
            <person name="Baldrian P."/>
            <person name="Vilgalys R."/>
            <person name="Henrissat B."/>
            <person name="Grigoriev I.V."/>
            <person name="Hibbett D."/>
            <person name="Nagy L.G."/>
            <person name="Martin F.M."/>
        </authorList>
    </citation>
    <scope>NUCLEOTIDE SEQUENCE</scope>
    <source>
        <strain evidence="11">Prilba</strain>
    </source>
</reference>
<feature type="transmembrane region" description="Helical" evidence="10">
    <location>
        <begin position="666"/>
        <end position="683"/>
    </location>
</feature>
<dbReference type="OrthoDB" id="9986677at2759"/>
<evidence type="ECO:0000313" key="12">
    <source>
        <dbReference type="Proteomes" id="UP000759537"/>
    </source>
</evidence>
<dbReference type="Proteomes" id="UP000759537">
    <property type="component" value="Unassembled WGS sequence"/>
</dbReference>
<dbReference type="GO" id="GO:0035673">
    <property type="term" value="F:oligopeptide transmembrane transporter activity"/>
    <property type="evidence" value="ECO:0007669"/>
    <property type="project" value="InterPro"/>
</dbReference>
<feature type="transmembrane region" description="Helical" evidence="10">
    <location>
        <begin position="440"/>
        <end position="460"/>
    </location>
</feature>
<comment type="caution">
    <text evidence="11">The sequence shown here is derived from an EMBL/GenBank/DDBJ whole genome shotgun (WGS) entry which is preliminary data.</text>
</comment>
<gene>
    <name evidence="11" type="ORF">DFH94DRAFT_816325</name>
</gene>
<dbReference type="InterPro" id="IPR004648">
    <property type="entry name" value="Oligpept_transpt"/>
</dbReference>
<dbReference type="PANTHER" id="PTHR22601">
    <property type="entry name" value="ISP4 LIKE PROTEIN"/>
    <property type="match status" value="1"/>
</dbReference>
<keyword evidence="7 10" id="KW-1133">Transmembrane helix</keyword>
<keyword evidence="3" id="KW-0813">Transport</keyword>
<dbReference type="GO" id="GO:0015031">
    <property type="term" value="P:protein transport"/>
    <property type="evidence" value="ECO:0007669"/>
    <property type="project" value="UniProtKB-KW"/>
</dbReference>
<feature type="transmembrane region" description="Helical" evidence="10">
    <location>
        <begin position="585"/>
        <end position="605"/>
    </location>
</feature>
<evidence type="ECO:0000256" key="1">
    <source>
        <dbReference type="ARBA" id="ARBA00004141"/>
    </source>
</evidence>
<feature type="transmembrane region" description="Helical" evidence="10">
    <location>
        <begin position="239"/>
        <end position="257"/>
    </location>
</feature>
<feature type="transmembrane region" description="Helical" evidence="10">
    <location>
        <begin position="617"/>
        <end position="637"/>
    </location>
</feature>
<name>A0A9P5JY62_9AGAM</name>
<evidence type="ECO:0000256" key="4">
    <source>
        <dbReference type="ARBA" id="ARBA00022692"/>
    </source>
</evidence>
<comment type="similarity">
    <text evidence="2">Belongs to the oligopeptide OPT transporter family.</text>
</comment>
<organism evidence="11 12">
    <name type="scientific">Russula ochroleuca</name>
    <dbReference type="NCBI Taxonomy" id="152965"/>
    <lineage>
        <taxon>Eukaryota</taxon>
        <taxon>Fungi</taxon>
        <taxon>Dikarya</taxon>
        <taxon>Basidiomycota</taxon>
        <taxon>Agaricomycotina</taxon>
        <taxon>Agaricomycetes</taxon>
        <taxon>Russulales</taxon>
        <taxon>Russulaceae</taxon>
        <taxon>Russula</taxon>
    </lineage>
</organism>
<evidence type="ECO:0000256" key="8">
    <source>
        <dbReference type="ARBA" id="ARBA00023136"/>
    </source>
</evidence>
<keyword evidence="4 10" id="KW-0812">Transmembrane</keyword>
<feature type="region of interest" description="Disordered" evidence="9">
    <location>
        <begin position="40"/>
        <end position="63"/>
    </location>
</feature>
<protein>
    <submittedName>
        <fullName evidence="11">Small oligopeptide transporter</fullName>
    </submittedName>
</protein>
<feature type="transmembrane region" description="Helical" evidence="10">
    <location>
        <begin position="466"/>
        <end position="486"/>
    </location>
</feature>
<evidence type="ECO:0000256" key="2">
    <source>
        <dbReference type="ARBA" id="ARBA00008807"/>
    </source>
</evidence>
<proteinExistence type="inferred from homology"/>
<keyword evidence="5" id="KW-0571">Peptide transport</keyword>
<reference evidence="11" key="2">
    <citation type="journal article" date="2020" name="Nat. Commun.">
        <title>Large-scale genome sequencing of mycorrhizal fungi provides insights into the early evolution of symbiotic traits.</title>
        <authorList>
            <person name="Miyauchi S."/>
            <person name="Kiss E."/>
            <person name="Kuo A."/>
            <person name="Drula E."/>
            <person name="Kohler A."/>
            <person name="Sanchez-Garcia M."/>
            <person name="Morin E."/>
            <person name="Andreopoulos B."/>
            <person name="Barry K.W."/>
            <person name="Bonito G."/>
            <person name="Buee M."/>
            <person name="Carver A."/>
            <person name="Chen C."/>
            <person name="Cichocki N."/>
            <person name="Clum A."/>
            <person name="Culley D."/>
            <person name="Crous P.W."/>
            <person name="Fauchery L."/>
            <person name="Girlanda M."/>
            <person name="Hayes R.D."/>
            <person name="Keri Z."/>
            <person name="LaButti K."/>
            <person name="Lipzen A."/>
            <person name="Lombard V."/>
            <person name="Magnuson J."/>
            <person name="Maillard F."/>
            <person name="Murat C."/>
            <person name="Nolan M."/>
            <person name="Ohm R.A."/>
            <person name="Pangilinan J."/>
            <person name="Pereira M.F."/>
            <person name="Perotto S."/>
            <person name="Peter M."/>
            <person name="Pfister S."/>
            <person name="Riley R."/>
            <person name="Sitrit Y."/>
            <person name="Stielow J.B."/>
            <person name="Szollosi G."/>
            <person name="Zifcakova L."/>
            <person name="Stursova M."/>
            <person name="Spatafora J.W."/>
            <person name="Tedersoo L."/>
            <person name="Vaario L.M."/>
            <person name="Yamada A."/>
            <person name="Yan M."/>
            <person name="Wang P."/>
            <person name="Xu J."/>
            <person name="Bruns T."/>
            <person name="Baldrian P."/>
            <person name="Vilgalys R."/>
            <person name="Dunand C."/>
            <person name="Henrissat B."/>
            <person name="Grigoriev I.V."/>
            <person name="Hibbett D."/>
            <person name="Nagy L.G."/>
            <person name="Martin F.M."/>
        </authorList>
    </citation>
    <scope>NUCLEOTIDE SEQUENCE</scope>
    <source>
        <strain evidence="11">Prilba</strain>
    </source>
</reference>
<evidence type="ECO:0000256" key="6">
    <source>
        <dbReference type="ARBA" id="ARBA00022927"/>
    </source>
</evidence>
<feature type="transmembrane region" description="Helical" evidence="10">
    <location>
        <begin position="142"/>
        <end position="163"/>
    </location>
</feature>
<accession>A0A9P5JY62</accession>
<feature type="transmembrane region" description="Helical" evidence="10">
    <location>
        <begin position="550"/>
        <end position="573"/>
    </location>
</feature>
<evidence type="ECO:0000313" key="11">
    <source>
        <dbReference type="EMBL" id="KAF8468585.1"/>
    </source>
</evidence>
<feature type="transmembrane region" description="Helical" evidence="10">
    <location>
        <begin position="308"/>
        <end position="333"/>
    </location>
</feature>
<dbReference type="EMBL" id="WHVB01000031">
    <property type="protein sequence ID" value="KAF8468585.1"/>
    <property type="molecule type" value="Genomic_DNA"/>
</dbReference>
<keyword evidence="12" id="KW-1185">Reference proteome</keyword>
<dbReference type="NCBIfam" id="TIGR00727">
    <property type="entry name" value="ISP4_OPT"/>
    <property type="match status" value="1"/>
</dbReference>
<comment type="subcellular location">
    <subcellularLocation>
        <location evidence="1">Membrane</location>
        <topology evidence="1">Multi-pass membrane protein</topology>
    </subcellularLocation>
</comment>
<sequence length="764" mass="86192">MSISLSDEEKRSLDYDKQSTDHLGGIYGITIDDFDDPNFDPTAATLEDESPYPEVRSAVSNTDDPSMPASTFRAWTVGLIWAVLIPGVNQFFFFRYPSVSITQIVPQVLTFPICKAWARYMPNISLFGIPLNPGPFTIKEHVIITIMAGVGAYSAYATDVVAVQKVFYNQHVPFGYQWLLVMSTQLIGFSIGGICKRFLVAPPSMIWPVNLVTAALFNTLHAKETSGNRARGGISRGRFFSYVFFGYIVYNFFPSYLFTALSSFSWICWMAPKNAKVNQLFGVSHGLAMGVFTFDWGQIAYNGSPLPVPWWAAANITVTIGFFYWFLLPILYYTNVWYSAYLPMVSSHSFDNTGGTYNVSRVINSDSSFNHQAYKAYSPLFLSASFAIAYGLSFASVTATLTHTFLYYRKQIWTQARRSLSEQPDIHARLMSVYKEVPDWWYIMIFVTMFVFGVISIEAWDTEFPVWAFVLAIVISFVYTIPIGVIQAITNQQVGLNVITELIIGYALPGRPIAMMMFKTWGYITMVQALQFTSDFKLGHYMKVAHRSMFFCQVVATVVAGTVQLGVQAWMFSNIEDFCSPGQKDGFICPSTTVFGTASIIWGVIGPQRLFSHGQFYYGLLFFFIAGAVAPFIQWTLHKKFRVEFLKYLNFPLIFTGTGNMPPATPINYVPWVLVCFVFNYVIRRRYFSWWSKYNYVLSAGLDAGYAVGLIIIFFSLQYPKSGTIAQDTIQSWWGNTVYVKTADYAGVAYKTVPAGKTFGPSSW</sequence>
<feature type="transmembrane region" description="Helical" evidence="10">
    <location>
        <begin position="175"/>
        <end position="195"/>
    </location>
</feature>
<feature type="transmembrane region" description="Helical" evidence="10">
    <location>
        <begin position="72"/>
        <end position="94"/>
    </location>
</feature>
<keyword evidence="8 10" id="KW-0472">Membrane</keyword>
<dbReference type="NCBIfam" id="TIGR00728">
    <property type="entry name" value="OPT_sfam"/>
    <property type="match status" value="1"/>
</dbReference>
<dbReference type="InterPro" id="IPR004813">
    <property type="entry name" value="OPT"/>
</dbReference>
<feature type="transmembrane region" description="Helical" evidence="10">
    <location>
        <begin position="695"/>
        <end position="717"/>
    </location>
</feature>
<feature type="transmembrane region" description="Helical" evidence="10">
    <location>
        <begin position="387"/>
        <end position="408"/>
    </location>
</feature>
<dbReference type="AlphaFoldDB" id="A0A9P5JY62"/>
<dbReference type="GO" id="GO:0016020">
    <property type="term" value="C:membrane"/>
    <property type="evidence" value="ECO:0007669"/>
    <property type="project" value="UniProtKB-SubCell"/>
</dbReference>
<keyword evidence="6" id="KW-0653">Protein transport</keyword>